<proteinExistence type="predicted"/>
<feature type="domain" description="RRM" evidence="5">
    <location>
        <begin position="105"/>
        <end position="180"/>
    </location>
</feature>
<dbReference type="InterPro" id="IPR012677">
    <property type="entry name" value="Nucleotide-bd_a/b_plait_sf"/>
</dbReference>
<dbReference type="PANTHER" id="PTHR23003">
    <property type="entry name" value="RNA RECOGNITION MOTIF RRM DOMAIN CONTAINING PROTEIN"/>
    <property type="match status" value="1"/>
</dbReference>
<feature type="region of interest" description="Disordered" evidence="4">
    <location>
        <begin position="357"/>
        <end position="386"/>
    </location>
</feature>
<name>A0AAV9WVJ4_9PEZI</name>
<gene>
    <name evidence="7" type="ORF">TWF694_004894</name>
</gene>
<dbReference type="GO" id="GO:0003729">
    <property type="term" value="F:mRNA binding"/>
    <property type="evidence" value="ECO:0007669"/>
    <property type="project" value="TreeGrafter"/>
</dbReference>
<evidence type="ECO:0000256" key="1">
    <source>
        <dbReference type="ARBA" id="ARBA00022884"/>
    </source>
</evidence>
<dbReference type="EMBL" id="JAVHJO010000016">
    <property type="protein sequence ID" value="KAK6526294.1"/>
    <property type="molecule type" value="Genomic_DNA"/>
</dbReference>
<keyword evidence="1 2" id="KW-0694">RNA-binding</keyword>
<dbReference type="InterPro" id="IPR035979">
    <property type="entry name" value="RBD_domain_sf"/>
</dbReference>
<dbReference type="InterPro" id="IPR000504">
    <property type="entry name" value="RRM_dom"/>
</dbReference>
<dbReference type="GO" id="GO:0005634">
    <property type="term" value="C:nucleus"/>
    <property type="evidence" value="ECO:0007669"/>
    <property type="project" value="TreeGrafter"/>
</dbReference>
<dbReference type="SUPFAM" id="SSF54928">
    <property type="entry name" value="RNA-binding domain, RBD"/>
    <property type="match status" value="1"/>
</dbReference>
<reference evidence="7 8" key="1">
    <citation type="submission" date="2019-10" db="EMBL/GenBank/DDBJ databases">
        <authorList>
            <person name="Palmer J.M."/>
        </authorList>
    </citation>
    <scope>NUCLEOTIDE SEQUENCE [LARGE SCALE GENOMIC DNA]</scope>
    <source>
        <strain evidence="7 8">TWF694</strain>
    </source>
</reference>
<dbReference type="PROSITE" id="PS50102">
    <property type="entry name" value="RRM"/>
    <property type="match status" value="1"/>
</dbReference>
<feature type="domain" description="C3H1-type" evidence="6">
    <location>
        <begin position="443"/>
        <end position="472"/>
    </location>
</feature>
<dbReference type="AlphaFoldDB" id="A0AAV9WVJ4"/>
<sequence length="628" mass="69986">MLPLPFKSSDVSIKKDDDNKLVSTLDTMSLQDPSEGVKVVPIVKTSRFSSLFPQNNALAGTSHKAMEDFQHENQAQDVPRYKAPKIGQGIKAPTPPAAYSDPNPKRLYLDNIPYAARKPDVLKFFDGYNVECIDFPKKRDGLKGVVYVNVATEEEAKRAVQELNGENLKGRRVRVMHAKVSGAYRKSQPDLAAAYDLENMQNMQPSISSDASSASGPIPQPALQVSCGPNQDMEKKPNLREGIFQLACQTLSRGERTPEDIFREINFTEDEKAMLEEFYYRYKLIESENTEQRRLIMEVISNKVPCIAHGSEECQQCQQSMVLNQLRDEEQKENILFEASKPPGHQHTISWDSGISMRSQINPDYQPQRSTSTMISRQNSAPQGAVYPPLTAGAALRLYGPKYVKENFPQSQPPIRDTYIPLHGGLSLPNPFQRQNSVVSTQPGIKTHCAYFLRTGHCDFAQQGCKFSHELPPGGPAELSGPPSTRLAIPPPGFVGPPPRAMYTEPLVPVPRMSTLGPGHMSGPMRSVSGPSRSSLRRLEEMYQPMVPTLGGIDISYPHYNPRPTFDGGRHRSMSQITQHQRSIPKLWRESNNWRDSAKRSDSRLGDTDGAADDEESDSDLISLSSYN</sequence>
<evidence type="ECO:0000313" key="8">
    <source>
        <dbReference type="Proteomes" id="UP001365542"/>
    </source>
</evidence>
<feature type="region of interest" description="Disordered" evidence="4">
    <location>
        <begin position="561"/>
        <end position="628"/>
    </location>
</feature>
<keyword evidence="8" id="KW-1185">Reference proteome</keyword>
<evidence type="ECO:0000259" key="6">
    <source>
        <dbReference type="PROSITE" id="PS50103"/>
    </source>
</evidence>
<dbReference type="InterPro" id="IPR050374">
    <property type="entry name" value="RRT5_SRSF_SR"/>
</dbReference>
<organism evidence="7 8">
    <name type="scientific">Orbilia ellipsospora</name>
    <dbReference type="NCBI Taxonomy" id="2528407"/>
    <lineage>
        <taxon>Eukaryota</taxon>
        <taxon>Fungi</taxon>
        <taxon>Dikarya</taxon>
        <taxon>Ascomycota</taxon>
        <taxon>Pezizomycotina</taxon>
        <taxon>Orbiliomycetes</taxon>
        <taxon>Orbiliales</taxon>
        <taxon>Orbiliaceae</taxon>
        <taxon>Orbilia</taxon>
    </lineage>
</organism>
<dbReference type="Gene3D" id="3.30.70.330">
    <property type="match status" value="1"/>
</dbReference>
<keyword evidence="3" id="KW-0862">Zinc</keyword>
<accession>A0AAV9WVJ4</accession>
<dbReference type="Pfam" id="PF00076">
    <property type="entry name" value="RRM_1"/>
    <property type="match status" value="1"/>
</dbReference>
<feature type="compositionally biased region" description="Basic and acidic residues" evidence="4">
    <location>
        <begin position="587"/>
        <end position="607"/>
    </location>
</feature>
<evidence type="ECO:0000313" key="7">
    <source>
        <dbReference type="EMBL" id="KAK6526294.1"/>
    </source>
</evidence>
<protein>
    <submittedName>
        <fullName evidence="7">Uncharacterized protein</fullName>
    </submittedName>
</protein>
<dbReference type="GO" id="GO:0008270">
    <property type="term" value="F:zinc ion binding"/>
    <property type="evidence" value="ECO:0007669"/>
    <property type="project" value="UniProtKB-KW"/>
</dbReference>
<keyword evidence="3" id="KW-0479">Metal-binding</keyword>
<dbReference type="InterPro" id="IPR000571">
    <property type="entry name" value="Znf_CCCH"/>
</dbReference>
<feature type="compositionally biased region" description="Acidic residues" evidence="4">
    <location>
        <begin position="610"/>
        <end position="619"/>
    </location>
</feature>
<dbReference type="SMART" id="SM00360">
    <property type="entry name" value="RRM"/>
    <property type="match status" value="1"/>
</dbReference>
<dbReference type="PROSITE" id="PS50103">
    <property type="entry name" value="ZF_C3H1"/>
    <property type="match status" value="1"/>
</dbReference>
<feature type="compositionally biased region" description="Polar residues" evidence="4">
    <location>
        <begin position="357"/>
        <end position="382"/>
    </location>
</feature>
<dbReference type="GO" id="GO:0005737">
    <property type="term" value="C:cytoplasm"/>
    <property type="evidence" value="ECO:0007669"/>
    <property type="project" value="TreeGrafter"/>
</dbReference>
<evidence type="ECO:0000256" key="2">
    <source>
        <dbReference type="PROSITE-ProRule" id="PRU00176"/>
    </source>
</evidence>
<feature type="zinc finger region" description="C3H1-type" evidence="3">
    <location>
        <begin position="443"/>
        <end position="472"/>
    </location>
</feature>
<comment type="caution">
    <text evidence="7">The sequence shown here is derived from an EMBL/GenBank/DDBJ whole genome shotgun (WGS) entry which is preliminary data.</text>
</comment>
<evidence type="ECO:0000256" key="3">
    <source>
        <dbReference type="PROSITE-ProRule" id="PRU00723"/>
    </source>
</evidence>
<dbReference type="Proteomes" id="UP001365542">
    <property type="component" value="Unassembled WGS sequence"/>
</dbReference>
<evidence type="ECO:0000256" key="4">
    <source>
        <dbReference type="SAM" id="MobiDB-lite"/>
    </source>
</evidence>
<evidence type="ECO:0000259" key="5">
    <source>
        <dbReference type="PROSITE" id="PS50102"/>
    </source>
</evidence>
<keyword evidence="3" id="KW-0863">Zinc-finger</keyword>